<dbReference type="Proteomes" id="UP000031668">
    <property type="component" value="Unassembled WGS sequence"/>
</dbReference>
<protein>
    <submittedName>
        <fullName evidence="1">Uncharacterized protein</fullName>
    </submittedName>
</protein>
<dbReference type="AlphaFoldDB" id="A0A0C2IZR2"/>
<gene>
    <name evidence="1" type="ORF">RF11_13156</name>
</gene>
<reference evidence="1 2" key="1">
    <citation type="journal article" date="2014" name="Genome Biol. Evol.">
        <title>The genome of the myxosporean Thelohanellus kitauei shows adaptations to nutrient acquisition within its fish host.</title>
        <authorList>
            <person name="Yang Y."/>
            <person name="Xiong J."/>
            <person name="Zhou Z."/>
            <person name="Huo F."/>
            <person name="Miao W."/>
            <person name="Ran C."/>
            <person name="Liu Y."/>
            <person name="Zhang J."/>
            <person name="Feng J."/>
            <person name="Wang M."/>
            <person name="Wang M."/>
            <person name="Wang L."/>
            <person name="Yao B."/>
        </authorList>
    </citation>
    <scope>NUCLEOTIDE SEQUENCE [LARGE SCALE GENOMIC DNA]</scope>
    <source>
        <strain evidence="1">Wuqing</strain>
    </source>
</reference>
<name>A0A0C2IZR2_THEKT</name>
<evidence type="ECO:0000313" key="2">
    <source>
        <dbReference type="Proteomes" id="UP000031668"/>
    </source>
</evidence>
<dbReference type="OrthoDB" id="9984275at2759"/>
<comment type="caution">
    <text evidence="1">The sequence shown here is derived from an EMBL/GenBank/DDBJ whole genome shotgun (WGS) entry which is preliminary data.</text>
</comment>
<keyword evidence="2" id="KW-1185">Reference proteome</keyword>
<dbReference type="Pfam" id="PF14938">
    <property type="entry name" value="SNAP"/>
    <property type="match status" value="1"/>
</dbReference>
<organism evidence="1 2">
    <name type="scientific">Thelohanellus kitauei</name>
    <name type="common">Myxosporean</name>
    <dbReference type="NCBI Taxonomy" id="669202"/>
    <lineage>
        <taxon>Eukaryota</taxon>
        <taxon>Metazoa</taxon>
        <taxon>Cnidaria</taxon>
        <taxon>Myxozoa</taxon>
        <taxon>Myxosporea</taxon>
        <taxon>Bivalvulida</taxon>
        <taxon>Platysporina</taxon>
        <taxon>Myxobolidae</taxon>
        <taxon>Thelohanellus</taxon>
    </lineage>
</organism>
<dbReference type="InterPro" id="IPR011990">
    <property type="entry name" value="TPR-like_helical_dom_sf"/>
</dbReference>
<accession>A0A0C2IZR2</accession>
<dbReference type="EMBL" id="JWZT01001886">
    <property type="protein sequence ID" value="KII71004.1"/>
    <property type="molecule type" value="Genomic_DNA"/>
</dbReference>
<evidence type="ECO:0000313" key="1">
    <source>
        <dbReference type="EMBL" id="KII71004.1"/>
    </source>
</evidence>
<sequence length="243" mass="28211">MPTNIRQSKSYIDVGSIYVNLMHIAEIMKTLNEWEEAGDAYFSAAVTVDRHKIPYISGIKTYELSIECFLRIRSTKAYRSFQKVIDNYLQENKILEAIQHCIDYGYLCKKVFEDRYKSEEFYQKADELRIHHNIPHTCAITEFDRNKRKVLDNALDDWQNFFVNEQHGACTERAIKSVCGKCVEAFENLNAFIIALFSFDVATKANDWDDMKQSAMLTVYLNDGCMETYEAFGLHSQPASIDK</sequence>
<dbReference type="SUPFAM" id="SSF48452">
    <property type="entry name" value="TPR-like"/>
    <property type="match status" value="1"/>
</dbReference>
<proteinExistence type="predicted"/>
<dbReference type="Gene3D" id="1.25.40.10">
    <property type="entry name" value="Tetratricopeptide repeat domain"/>
    <property type="match status" value="1"/>
</dbReference>